<feature type="domain" description="DUF8039" evidence="1">
    <location>
        <begin position="89"/>
        <end position="168"/>
    </location>
</feature>
<evidence type="ECO:0000259" key="1">
    <source>
        <dbReference type="Pfam" id="PF26133"/>
    </source>
</evidence>
<dbReference type="Pfam" id="PF26133">
    <property type="entry name" value="DUF8039"/>
    <property type="match status" value="1"/>
</dbReference>
<organism evidence="2">
    <name type="scientific">Noccaea caerulescens</name>
    <name type="common">Alpine penny-cress</name>
    <name type="synonym">Thlaspi caerulescens</name>
    <dbReference type="NCBI Taxonomy" id="107243"/>
    <lineage>
        <taxon>Eukaryota</taxon>
        <taxon>Viridiplantae</taxon>
        <taxon>Streptophyta</taxon>
        <taxon>Embryophyta</taxon>
        <taxon>Tracheophyta</taxon>
        <taxon>Spermatophyta</taxon>
        <taxon>Magnoliopsida</taxon>
        <taxon>eudicotyledons</taxon>
        <taxon>Gunneridae</taxon>
        <taxon>Pentapetalae</taxon>
        <taxon>rosids</taxon>
        <taxon>malvids</taxon>
        <taxon>Brassicales</taxon>
        <taxon>Brassicaceae</taxon>
        <taxon>Coluteocarpeae</taxon>
        <taxon>Noccaea</taxon>
    </lineage>
</organism>
<accession>A0A1J3DKH8</accession>
<reference evidence="2" key="1">
    <citation type="submission" date="2016-07" db="EMBL/GenBank/DDBJ databases">
        <title>De novo transcriptome assembly of four accessions of the metal hyperaccumulator plant Noccaea caerulescens.</title>
        <authorList>
            <person name="Blande D."/>
            <person name="Halimaa P."/>
            <person name="Tervahauta A.I."/>
            <person name="Aarts M.G."/>
            <person name="Karenlampi S.O."/>
        </authorList>
    </citation>
    <scope>NUCLEOTIDE SEQUENCE</scope>
</reference>
<dbReference type="InterPro" id="IPR058352">
    <property type="entry name" value="DUF8039"/>
</dbReference>
<dbReference type="AlphaFoldDB" id="A0A1J3DKH8"/>
<proteinExistence type="predicted"/>
<name>A0A1J3DKH8_NOCCA</name>
<sequence length="170" mass="18320">MCSTDPKALLNNIPLGPNAAIVKIDVVFKEAVYLWRPTSEMLLVTDALGVEIAWPIDKVELVNLHSRDESVKGSPGSGSTSSASKKGAKTKCILLDCNNSGDKVAEGRLCSTDPTALVHFKPLGPNASKVWVEVSKIGDAKVWRPNEEITYISDAIGTTVAWPNDKIVYL</sequence>
<gene>
    <name evidence="2" type="ORF">GA_TR1153_c0_g1_i1_g.3575</name>
</gene>
<evidence type="ECO:0000313" key="2">
    <source>
        <dbReference type="EMBL" id="JAU17316.1"/>
    </source>
</evidence>
<protein>
    <recommendedName>
        <fullName evidence="1">DUF8039 domain-containing protein</fullName>
    </recommendedName>
</protein>
<dbReference type="EMBL" id="GEVI01015004">
    <property type="protein sequence ID" value="JAU17316.1"/>
    <property type="molecule type" value="Transcribed_RNA"/>
</dbReference>